<keyword evidence="4" id="KW-0378">Hydrolase</keyword>
<evidence type="ECO:0000259" key="6">
    <source>
        <dbReference type="PROSITE" id="PS50240"/>
    </source>
</evidence>
<dbReference type="EnsemblMetazoa" id="AFAF005295-RA">
    <property type="protein sequence ID" value="AFAF005295-PA"/>
    <property type="gene ID" value="AFAF005295"/>
</dbReference>
<dbReference type="PROSITE" id="PS00135">
    <property type="entry name" value="TRYPSIN_SER"/>
    <property type="match status" value="1"/>
</dbReference>
<sequence length="634" mass="69372">MPGPYISQRANSAVAQPEFSDACNGVYVHVKCPPPRCGTSRLHEQHAARISVRARRTTANESELVESVRIVGGSQAEPEAYPFIVGIFRDGKFHCGGSIYNEHWIISAAHCCDNFHQHYYEVRSGMLRKRSFAPQVQITRVTHMIVHHAYSSALMANDIALMRVEHPFHYNRWVRPICMPERHRTTNDRDWIWGPKPGTVCTAVGWGALRERGGAPDHLMQVSVPILSYCKHRSDRESLQICAAEEDGGHDACQGDSGGPFVCQSKSNPFEWFLAGVVSHGEGCARAHEPGVYTRVALFIDWIAEKVNAPLPARTARADCPGMRCIWGGGICLPPGKKCNGYVNCLGGEDESGCGMDQMLRSIAQHGDEDSDEEREIAEDSASQKAAEANRDGASTSAEELSTTEALTPEQEEPTTGAVVVDEDTATTTHEASAEAQESLIVTKMAHQDPMTSTTPALPMEFSPSEVSSTEASSTEKSSTEQPATESTTSEHSTLTSSSAPSSPVKDTSSTASTIIFPDTDQTDQVPTGFELIAPVVPPTTETLWKALEKTVKEVRGQARTEHGTLAVPSTEPTPEEALPEHPFFDDLKLMHQAKHKRVAELRLTVHNLHTKAKSTPVLLPNDTAQYRQFLCRK</sequence>
<dbReference type="AlphaFoldDB" id="A0A182Q8Q8"/>
<dbReference type="PROSITE" id="PS00134">
    <property type="entry name" value="TRYPSIN_HIS"/>
    <property type="match status" value="1"/>
</dbReference>
<dbReference type="EMBL" id="AXCN02000549">
    <property type="status" value="NOT_ANNOTATED_CDS"/>
    <property type="molecule type" value="Genomic_DNA"/>
</dbReference>
<dbReference type="PROSITE" id="PS50240">
    <property type="entry name" value="TRYPSIN_DOM"/>
    <property type="match status" value="1"/>
</dbReference>
<dbReference type="Proteomes" id="UP000075886">
    <property type="component" value="Unassembled WGS sequence"/>
</dbReference>
<feature type="disulfide bond" evidence="3">
    <location>
        <begin position="320"/>
        <end position="332"/>
    </location>
</feature>
<organism evidence="7 8">
    <name type="scientific">Anopheles farauti</name>
    <dbReference type="NCBI Taxonomy" id="69004"/>
    <lineage>
        <taxon>Eukaryota</taxon>
        <taxon>Metazoa</taxon>
        <taxon>Ecdysozoa</taxon>
        <taxon>Arthropoda</taxon>
        <taxon>Hexapoda</taxon>
        <taxon>Insecta</taxon>
        <taxon>Pterygota</taxon>
        <taxon>Neoptera</taxon>
        <taxon>Endopterygota</taxon>
        <taxon>Diptera</taxon>
        <taxon>Nematocera</taxon>
        <taxon>Culicoidea</taxon>
        <taxon>Culicidae</taxon>
        <taxon>Anophelinae</taxon>
        <taxon>Anopheles</taxon>
    </lineage>
</organism>
<name>A0A182Q8Q8_9DIPT</name>
<evidence type="ECO:0000256" key="5">
    <source>
        <dbReference type="SAM" id="MobiDB-lite"/>
    </source>
</evidence>
<dbReference type="GO" id="GO:0004252">
    <property type="term" value="F:serine-type endopeptidase activity"/>
    <property type="evidence" value="ECO:0007669"/>
    <property type="project" value="InterPro"/>
</dbReference>
<feature type="compositionally biased region" description="Low complexity" evidence="5">
    <location>
        <begin position="463"/>
        <end position="510"/>
    </location>
</feature>
<dbReference type="PANTHER" id="PTHR24258:SF140">
    <property type="entry name" value="BCDNA.GH08420-RELATED"/>
    <property type="match status" value="1"/>
</dbReference>
<evidence type="ECO:0000256" key="1">
    <source>
        <dbReference type="ARBA" id="ARBA00023157"/>
    </source>
</evidence>
<dbReference type="InterPro" id="IPR036055">
    <property type="entry name" value="LDL_receptor-like_sf"/>
</dbReference>
<dbReference type="PANTHER" id="PTHR24258">
    <property type="entry name" value="SERINE PROTEASE-RELATED"/>
    <property type="match status" value="1"/>
</dbReference>
<dbReference type="InterPro" id="IPR001314">
    <property type="entry name" value="Peptidase_S1A"/>
</dbReference>
<protein>
    <recommendedName>
        <fullName evidence="6">Peptidase S1 domain-containing protein</fullName>
    </recommendedName>
</protein>
<dbReference type="STRING" id="69004.A0A182Q8Q8"/>
<feature type="compositionally biased region" description="Polar residues" evidence="5">
    <location>
        <begin position="393"/>
        <end position="406"/>
    </location>
</feature>
<dbReference type="GO" id="GO:0006508">
    <property type="term" value="P:proteolysis"/>
    <property type="evidence" value="ECO:0007669"/>
    <property type="project" value="UniProtKB-KW"/>
</dbReference>
<feature type="disulfide bond" evidence="3">
    <location>
        <begin position="339"/>
        <end position="354"/>
    </location>
</feature>
<evidence type="ECO:0000313" key="7">
    <source>
        <dbReference type="EnsemblMetazoa" id="AFAF005295-PA"/>
    </source>
</evidence>
<dbReference type="SMART" id="SM00192">
    <property type="entry name" value="LDLa"/>
    <property type="match status" value="1"/>
</dbReference>
<dbReference type="Pfam" id="PF00089">
    <property type="entry name" value="Trypsin"/>
    <property type="match status" value="1"/>
</dbReference>
<dbReference type="InterPro" id="IPR009003">
    <property type="entry name" value="Peptidase_S1_PA"/>
</dbReference>
<dbReference type="VEuPathDB" id="VectorBase:AFAF005295"/>
<dbReference type="PRINTS" id="PR00722">
    <property type="entry name" value="CHYMOTRYPSIN"/>
</dbReference>
<feature type="region of interest" description="Disordered" evidence="5">
    <location>
        <begin position="365"/>
        <end position="417"/>
    </location>
</feature>
<dbReference type="SMART" id="SM00020">
    <property type="entry name" value="Tryp_SPc"/>
    <property type="match status" value="1"/>
</dbReference>
<dbReference type="SUPFAM" id="SSF50494">
    <property type="entry name" value="Trypsin-like serine proteases"/>
    <property type="match status" value="1"/>
</dbReference>
<keyword evidence="1 3" id="KW-1015">Disulfide bond</keyword>
<evidence type="ECO:0000313" key="8">
    <source>
        <dbReference type="Proteomes" id="UP000075886"/>
    </source>
</evidence>
<dbReference type="InterPro" id="IPR001254">
    <property type="entry name" value="Trypsin_dom"/>
</dbReference>
<evidence type="ECO:0000256" key="4">
    <source>
        <dbReference type="RuleBase" id="RU363034"/>
    </source>
</evidence>
<comment type="similarity">
    <text evidence="2">Belongs to the peptidase S1 family. CLIP subfamily.</text>
</comment>
<evidence type="ECO:0000256" key="3">
    <source>
        <dbReference type="PROSITE-ProRule" id="PRU00124"/>
    </source>
</evidence>
<proteinExistence type="inferred from homology"/>
<keyword evidence="4" id="KW-0645">Protease</keyword>
<dbReference type="InterPro" id="IPR033116">
    <property type="entry name" value="TRYPSIN_SER"/>
</dbReference>
<feature type="compositionally biased region" description="Acidic residues" evidence="5">
    <location>
        <begin position="369"/>
        <end position="379"/>
    </location>
</feature>
<dbReference type="InterPro" id="IPR043504">
    <property type="entry name" value="Peptidase_S1_PA_chymotrypsin"/>
</dbReference>
<reference evidence="8" key="1">
    <citation type="submission" date="2014-01" db="EMBL/GenBank/DDBJ databases">
        <title>The Genome Sequence of Anopheles farauti FAR1 (V2).</title>
        <authorList>
            <consortium name="The Broad Institute Genomics Platform"/>
            <person name="Neafsey D.E."/>
            <person name="Besansky N."/>
            <person name="Howell P."/>
            <person name="Walton C."/>
            <person name="Young S.K."/>
            <person name="Zeng Q."/>
            <person name="Gargeya S."/>
            <person name="Fitzgerald M."/>
            <person name="Haas B."/>
            <person name="Abouelleil A."/>
            <person name="Allen A.W."/>
            <person name="Alvarado L."/>
            <person name="Arachchi H.M."/>
            <person name="Berlin A.M."/>
            <person name="Chapman S.B."/>
            <person name="Gainer-Dewar J."/>
            <person name="Goldberg J."/>
            <person name="Griggs A."/>
            <person name="Gujja S."/>
            <person name="Hansen M."/>
            <person name="Howarth C."/>
            <person name="Imamovic A."/>
            <person name="Ireland A."/>
            <person name="Larimer J."/>
            <person name="McCowan C."/>
            <person name="Murphy C."/>
            <person name="Pearson M."/>
            <person name="Poon T.W."/>
            <person name="Priest M."/>
            <person name="Roberts A."/>
            <person name="Saif S."/>
            <person name="Shea T."/>
            <person name="Sisk P."/>
            <person name="Sykes S."/>
            <person name="Wortman J."/>
            <person name="Nusbaum C."/>
            <person name="Birren B."/>
        </authorList>
    </citation>
    <scope>NUCLEOTIDE SEQUENCE [LARGE SCALE GENOMIC DNA]</scope>
    <source>
        <strain evidence="8">FAR1</strain>
    </source>
</reference>
<dbReference type="CDD" id="cd00190">
    <property type="entry name" value="Tryp_SPc"/>
    <property type="match status" value="1"/>
</dbReference>
<keyword evidence="4" id="KW-0720">Serine protease</keyword>
<dbReference type="Gene3D" id="2.40.10.10">
    <property type="entry name" value="Trypsin-like serine proteases"/>
    <property type="match status" value="1"/>
</dbReference>
<comment type="caution">
    <text evidence="3">Lacks conserved residue(s) required for the propagation of feature annotation.</text>
</comment>
<feature type="domain" description="Peptidase S1" evidence="6">
    <location>
        <begin position="70"/>
        <end position="308"/>
    </location>
</feature>
<dbReference type="InterPro" id="IPR018114">
    <property type="entry name" value="TRYPSIN_HIS"/>
</dbReference>
<accession>A0A182Q8Q8</accession>
<evidence type="ECO:0000256" key="2">
    <source>
        <dbReference type="ARBA" id="ARBA00024195"/>
    </source>
</evidence>
<keyword evidence="8" id="KW-1185">Reference proteome</keyword>
<feature type="region of interest" description="Disordered" evidence="5">
    <location>
        <begin position="447"/>
        <end position="523"/>
    </location>
</feature>
<dbReference type="CDD" id="cd00112">
    <property type="entry name" value="LDLa"/>
    <property type="match status" value="1"/>
</dbReference>
<dbReference type="SUPFAM" id="SSF57424">
    <property type="entry name" value="LDL receptor-like module"/>
    <property type="match status" value="1"/>
</dbReference>
<dbReference type="InterPro" id="IPR002172">
    <property type="entry name" value="LDrepeatLR_classA_rpt"/>
</dbReference>
<dbReference type="PROSITE" id="PS50068">
    <property type="entry name" value="LDLRA_2"/>
    <property type="match status" value="1"/>
</dbReference>
<reference evidence="7" key="2">
    <citation type="submission" date="2020-05" db="UniProtKB">
        <authorList>
            <consortium name="EnsemblMetazoa"/>
        </authorList>
    </citation>
    <scope>IDENTIFICATION</scope>
    <source>
        <strain evidence="7">FAR1</strain>
    </source>
</reference>